<dbReference type="Proteomes" id="UP001469553">
    <property type="component" value="Unassembled WGS sequence"/>
</dbReference>
<dbReference type="SUPFAM" id="SSF47912">
    <property type="entry name" value="Wiscott-Aldrich syndrome protein, WASP, C-terminal domain"/>
    <property type="match status" value="1"/>
</dbReference>
<dbReference type="Pfam" id="PF00786">
    <property type="entry name" value="PBD"/>
    <property type="match status" value="1"/>
</dbReference>
<dbReference type="PROSITE" id="PS50108">
    <property type="entry name" value="CRIB"/>
    <property type="match status" value="1"/>
</dbReference>
<feature type="region of interest" description="Disordered" evidence="5">
    <location>
        <begin position="46"/>
        <end position="65"/>
    </location>
</feature>
<evidence type="ECO:0000313" key="8">
    <source>
        <dbReference type="Proteomes" id="UP001469553"/>
    </source>
</evidence>
<reference evidence="7 8" key="1">
    <citation type="submission" date="2021-06" db="EMBL/GenBank/DDBJ databases">
        <authorList>
            <person name="Palmer J.M."/>
        </authorList>
    </citation>
    <scope>NUCLEOTIDE SEQUENCE [LARGE SCALE GENOMIC DNA]</scope>
    <source>
        <strain evidence="7 8">AS_MEX2019</strain>
        <tissue evidence="7">Muscle</tissue>
    </source>
</reference>
<organism evidence="7 8">
    <name type="scientific">Ameca splendens</name>
    <dbReference type="NCBI Taxonomy" id="208324"/>
    <lineage>
        <taxon>Eukaryota</taxon>
        <taxon>Metazoa</taxon>
        <taxon>Chordata</taxon>
        <taxon>Craniata</taxon>
        <taxon>Vertebrata</taxon>
        <taxon>Euteleostomi</taxon>
        <taxon>Actinopterygii</taxon>
        <taxon>Neopterygii</taxon>
        <taxon>Teleostei</taxon>
        <taxon>Neoteleostei</taxon>
        <taxon>Acanthomorphata</taxon>
        <taxon>Ovalentaria</taxon>
        <taxon>Atherinomorphae</taxon>
        <taxon>Cyprinodontiformes</taxon>
        <taxon>Goodeidae</taxon>
        <taxon>Ameca</taxon>
    </lineage>
</organism>
<keyword evidence="2" id="KW-0963">Cytoplasm</keyword>
<evidence type="ECO:0000313" key="7">
    <source>
        <dbReference type="EMBL" id="MEQ2316342.1"/>
    </source>
</evidence>
<feature type="compositionally biased region" description="Basic residues" evidence="5">
    <location>
        <begin position="53"/>
        <end position="64"/>
    </location>
</feature>
<dbReference type="Gene3D" id="3.90.810.10">
    <property type="entry name" value="CRIB domain"/>
    <property type="match status" value="1"/>
</dbReference>
<evidence type="ECO:0000256" key="3">
    <source>
        <dbReference type="ARBA" id="ARBA00022553"/>
    </source>
</evidence>
<comment type="subcellular location">
    <subcellularLocation>
        <location evidence="1">Cytoplasm</location>
        <location evidence="1">Cytoskeleton</location>
    </subcellularLocation>
</comment>
<dbReference type="CDD" id="cd00132">
    <property type="entry name" value="CRIB"/>
    <property type="match status" value="1"/>
</dbReference>
<keyword evidence="8" id="KW-1185">Reference proteome</keyword>
<evidence type="ECO:0000256" key="4">
    <source>
        <dbReference type="ARBA" id="ARBA00023212"/>
    </source>
</evidence>
<sequence length="204" mass="23247">MIISLNISGPALPMATVDIKNPEINNIRVHNSHSHHQPYHLNNMLSHSGLVRRDKKSKSKKKKLTKADIGTPSNFKHIGHVGWDPNTGFDLNNLDPELKNLFDMCGISEAQLKDRETSKVIYDFIEKKGGVEAVKDELRRQGEMNIHLPLMFPTNQEGRGSDHLKWAYSYVLNLSFRWQKSYTAVLKQSVDLIEENSADADRLM</sequence>
<evidence type="ECO:0000256" key="1">
    <source>
        <dbReference type="ARBA" id="ARBA00004245"/>
    </source>
</evidence>
<accession>A0ABV1AEG0</accession>
<dbReference type="InterPro" id="IPR011026">
    <property type="entry name" value="WAS_C"/>
</dbReference>
<evidence type="ECO:0000256" key="5">
    <source>
        <dbReference type="SAM" id="MobiDB-lite"/>
    </source>
</evidence>
<comment type="caution">
    <text evidence="7">The sequence shown here is derived from an EMBL/GenBank/DDBJ whole genome shotgun (WGS) entry which is preliminary data.</text>
</comment>
<keyword evidence="4" id="KW-0206">Cytoskeleton</keyword>
<feature type="domain" description="CRIB" evidence="6">
    <location>
        <begin position="69"/>
        <end position="82"/>
    </location>
</feature>
<keyword evidence="3" id="KW-0597">Phosphoprotein</keyword>
<dbReference type="InterPro" id="IPR036936">
    <property type="entry name" value="CRIB_dom_sf"/>
</dbReference>
<gene>
    <name evidence="7" type="ORF">AMECASPLE_031632</name>
</gene>
<dbReference type="InterPro" id="IPR000095">
    <property type="entry name" value="CRIB_dom"/>
</dbReference>
<proteinExistence type="predicted"/>
<evidence type="ECO:0000256" key="2">
    <source>
        <dbReference type="ARBA" id="ARBA00022490"/>
    </source>
</evidence>
<evidence type="ECO:0000259" key="6">
    <source>
        <dbReference type="PROSITE" id="PS50108"/>
    </source>
</evidence>
<protein>
    <recommendedName>
        <fullName evidence="6">CRIB domain-containing protein</fullName>
    </recommendedName>
</protein>
<dbReference type="EMBL" id="JAHRIP010088603">
    <property type="protein sequence ID" value="MEQ2316342.1"/>
    <property type="molecule type" value="Genomic_DNA"/>
</dbReference>
<dbReference type="SMART" id="SM00285">
    <property type="entry name" value="PBD"/>
    <property type="match status" value="1"/>
</dbReference>
<name>A0ABV1AEG0_9TELE</name>